<gene>
    <name evidence="1" type="primary">grpE</name>
    <name evidence="1" type="ORF">C6I21_08225</name>
</gene>
<organism evidence="1 2">
    <name type="scientific">Alkalicoccus urumqiensis</name>
    <name type="common">Bacillus urumqiensis</name>
    <dbReference type="NCBI Taxonomy" id="1548213"/>
    <lineage>
        <taxon>Bacteria</taxon>
        <taxon>Bacillati</taxon>
        <taxon>Bacillota</taxon>
        <taxon>Bacilli</taxon>
        <taxon>Bacillales</taxon>
        <taxon>Bacillaceae</taxon>
        <taxon>Alkalicoccus</taxon>
    </lineage>
</organism>
<dbReference type="Proteomes" id="UP000243650">
    <property type="component" value="Unassembled WGS sequence"/>
</dbReference>
<evidence type="ECO:0000313" key="2">
    <source>
        <dbReference type="Proteomes" id="UP000243650"/>
    </source>
</evidence>
<protein>
    <submittedName>
        <fullName evidence="1">Nucleotide exchange factor GrpE</fullName>
    </submittedName>
</protein>
<name>A0A2P6MHV1_ALKUR</name>
<sequence length="180" mass="20494">MNRTKVLDQELESLIMLEMEQDPQQEAGPSVLEEMDGLRQEVKRGNTFFVKQLNSMERLLKQLGEEPSGPKTDSSAEQQLIYQALSYFYLMIQQMDGAVEKAWVTEMKQLLHHYETELSANGFEVIHPIGQMLDGRTMRSAGRQITPDEDTGRVIIVTRPGLQDRRTGRLIAKAEVITAE</sequence>
<evidence type="ECO:0000313" key="1">
    <source>
        <dbReference type="EMBL" id="PRO65872.1"/>
    </source>
</evidence>
<proteinExistence type="predicted"/>
<dbReference type="EMBL" id="PVNS01000006">
    <property type="protein sequence ID" value="PRO65872.1"/>
    <property type="molecule type" value="Genomic_DNA"/>
</dbReference>
<accession>A0A2P6MHV1</accession>
<reference evidence="1 2" key="1">
    <citation type="submission" date="2018-03" db="EMBL/GenBank/DDBJ databases">
        <title>Bacillus urumqiensis sp. nov., a moderately haloalkaliphilic bacterium isolated from a salt lake.</title>
        <authorList>
            <person name="Zhao B."/>
            <person name="Liao Z."/>
        </authorList>
    </citation>
    <scope>NUCLEOTIDE SEQUENCE [LARGE SCALE GENOMIC DNA]</scope>
    <source>
        <strain evidence="1 2">BZ-SZ-XJ18</strain>
    </source>
</reference>
<comment type="caution">
    <text evidence="1">The sequence shown here is derived from an EMBL/GenBank/DDBJ whole genome shotgun (WGS) entry which is preliminary data.</text>
</comment>
<dbReference type="AlphaFoldDB" id="A0A2P6MHV1"/>
<keyword evidence="2" id="KW-1185">Reference proteome</keyword>
<dbReference type="RefSeq" id="WP_105958968.1">
    <property type="nucleotide sequence ID" value="NZ_PVNS01000006.1"/>
</dbReference>